<dbReference type="HOGENOM" id="CLU_2530510_0_0_1"/>
<proteinExistence type="predicted"/>
<accession>W1P8K2</accession>
<evidence type="ECO:0000313" key="2">
    <source>
        <dbReference type="EMBL" id="ERN03936.1"/>
    </source>
</evidence>
<organism evidence="2 3">
    <name type="scientific">Amborella trichopoda</name>
    <dbReference type="NCBI Taxonomy" id="13333"/>
    <lineage>
        <taxon>Eukaryota</taxon>
        <taxon>Viridiplantae</taxon>
        <taxon>Streptophyta</taxon>
        <taxon>Embryophyta</taxon>
        <taxon>Tracheophyta</taxon>
        <taxon>Spermatophyta</taxon>
        <taxon>Magnoliopsida</taxon>
        <taxon>Amborellales</taxon>
        <taxon>Amborellaceae</taxon>
        <taxon>Amborella</taxon>
    </lineage>
</organism>
<evidence type="ECO:0000313" key="3">
    <source>
        <dbReference type="Proteomes" id="UP000017836"/>
    </source>
</evidence>
<protein>
    <submittedName>
        <fullName evidence="2">Uncharacterized protein</fullName>
    </submittedName>
</protein>
<reference evidence="3" key="1">
    <citation type="journal article" date="2013" name="Science">
        <title>The Amborella genome and the evolution of flowering plants.</title>
        <authorList>
            <consortium name="Amborella Genome Project"/>
        </authorList>
    </citation>
    <scope>NUCLEOTIDE SEQUENCE [LARGE SCALE GENOMIC DNA]</scope>
</reference>
<dbReference type="Proteomes" id="UP000017836">
    <property type="component" value="Unassembled WGS sequence"/>
</dbReference>
<dbReference type="AlphaFoldDB" id="W1P8K2"/>
<name>W1P8K2_AMBTC</name>
<gene>
    <name evidence="2" type="ORF">AMTR_s00079p00023440</name>
</gene>
<dbReference type="EMBL" id="KI394313">
    <property type="protein sequence ID" value="ERN03936.1"/>
    <property type="molecule type" value="Genomic_DNA"/>
</dbReference>
<keyword evidence="3" id="KW-1185">Reference proteome</keyword>
<feature type="region of interest" description="Disordered" evidence="1">
    <location>
        <begin position="1"/>
        <end position="21"/>
    </location>
</feature>
<evidence type="ECO:0000256" key="1">
    <source>
        <dbReference type="SAM" id="MobiDB-lite"/>
    </source>
</evidence>
<sequence>MLLLPGPVDVPPAVNSTNSMDDEEKLYSDMLDDMGLPFDIPIGTVYQAIRETLKAGKIAKHVQIATSKAKCDKTPKTLRRKGHH</sequence>
<dbReference type="Gramene" id="ERN03936">
    <property type="protein sequence ID" value="ERN03936"/>
    <property type="gene ID" value="AMTR_s00079p00023440"/>
</dbReference>